<sequence length="167" mass="14774">MSTDTSPAPVTAGGPARPRLSRGRRVAAGTAVAVALLGAAACGTSGASAGQATGTGTSGQSTGTAAAPAGSDALMACLEQNGVPAPPDGGPGGQAGQAGQGGQGGQDGQAGSAGGSGGQGTPPTGAPAAGAAGGDGAPQAPPGVDSDVWAAAQQACASVAQESGTGG</sequence>
<dbReference type="Proteomes" id="UP001364211">
    <property type="component" value="Unassembled WGS sequence"/>
</dbReference>
<dbReference type="RefSeq" id="WP_340293326.1">
    <property type="nucleotide sequence ID" value="NZ_JBBJUP010000018.1"/>
</dbReference>
<feature type="compositionally biased region" description="Low complexity" evidence="1">
    <location>
        <begin position="121"/>
        <end position="130"/>
    </location>
</feature>
<evidence type="ECO:0000313" key="3">
    <source>
        <dbReference type="Proteomes" id="UP001364211"/>
    </source>
</evidence>
<comment type="caution">
    <text evidence="2">The sequence shown here is derived from an EMBL/GenBank/DDBJ whole genome shotgun (WGS) entry which is preliminary data.</text>
</comment>
<gene>
    <name evidence="2" type="ORF">WJX68_20165</name>
</gene>
<proteinExistence type="predicted"/>
<accession>A0ABU8TC64</accession>
<evidence type="ECO:0000313" key="2">
    <source>
        <dbReference type="EMBL" id="MEJ8281267.1"/>
    </source>
</evidence>
<dbReference type="EMBL" id="JBBJUP010000018">
    <property type="protein sequence ID" value="MEJ8281267.1"/>
    <property type="molecule type" value="Genomic_DNA"/>
</dbReference>
<evidence type="ECO:0000256" key="1">
    <source>
        <dbReference type="SAM" id="MobiDB-lite"/>
    </source>
</evidence>
<feature type="region of interest" description="Disordered" evidence="1">
    <location>
        <begin position="1"/>
        <end position="26"/>
    </location>
</feature>
<name>A0ABU8TC64_9PSEU</name>
<feature type="region of interest" description="Disordered" evidence="1">
    <location>
        <begin position="44"/>
        <end position="149"/>
    </location>
</feature>
<feature type="compositionally biased region" description="Gly residues" evidence="1">
    <location>
        <begin position="90"/>
        <end position="120"/>
    </location>
</feature>
<reference evidence="2 3" key="1">
    <citation type="submission" date="2024-03" db="EMBL/GenBank/DDBJ databases">
        <title>Draft genome sequence of Pseudonocardia sp. DW16-2.</title>
        <authorList>
            <person name="Duangmal K."/>
        </authorList>
    </citation>
    <scope>NUCLEOTIDE SEQUENCE [LARGE SCALE GENOMIC DNA]</scope>
    <source>
        <strain evidence="2 3">DW16-2</strain>
    </source>
</reference>
<keyword evidence="3" id="KW-1185">Reference proteome</keyword>
<feature type="compositionally biased region" description="Low complexity" evidence="1">
    <location>
        <begin position="44"/>
        <end position="71"/>
    </location>
</feature>
<evidence type="ECO:0008006" key="4">
    <source>
        <dbReference type="Google" id="ProtNLM"/>
    </source>
</evidence>
<protein>
    <recommendedName>
        <fullName evidence="4">Collagen-like protein</fullName>
    </recommendedName>
</protein>
<organism evidence="2 3">
    <name type="scientific">Pseudonocardia spirodelae</name>
    <dbReference type="NCBI Taxonomy" id="3133431"/>
    <lineage>
        <taxon>Bacteria</taxon>
        <taxon>Bacillati</taxon>
        <taxon>Actinomycetota</taxon>
        <taxon>Actinomycetes</taxon>
        <taxon>Pseudonocardiales</taxon>
        <taxon>Pseudonocardiaceae</taxon>
        <taxon>Pseudonocardia</taxon>
    </lineage>
</organism>